<protein>
    <submittedName>
        <fullName evidence="7">Cellobiose phosphorylase</fullName>
    </submittedName>
</protein>
<dbReference type="Gene3D" id="2.60.420.10">
    <property type="entry name" value="Maltose phosphorylase, domain 3"/>
    <property type="match status" value="1"/>
</dbReference>
<dbReference type="Gene3D" id="1.50.10.140">
    <property type="match status" value="2"/>
</dbReference>
<dbReference type="KEGG" id="pbas:SMSP2_02940"/>
<dbReference type="CDD" id="cd11753">
    <property type="entry name" value="GH94N_ChvB_NdvB_2_like"/>
    <property type="match status" value="1"/>
</dbReference>
<feature type="transmembrane region" description="Helical" evidence="3">
    <location>
        <begin position="978"/>
        <end position="999"/>
    </location>
</feature>
<dbReference type="InterPro" id="IPR037824">
    <property type="entry name" value="GH94N_2_NdvB"/>
</dbReference>
<dbReference type="PANTHER" id="PTHR37469:SF2">
    <property type="entry name" value="CELLOBIONIC ACID PHOSPHORYLASE"/>
    <property type="match status" value="1"/>
</dbReference>
<dbReference type="GO" id="GO:0005975">
    <property type="term" value="P:carbohydrate metabolic process"/>
    <property type="evidence" value="ECO:0007669"/>
    <property type="project" value="InterPro"/>
</dbReference>
<dbReference type="EMBL" id="CP019646">
    <property type="protein sequence ID" value="AQQ72550.1"/>
    <property type="molecule type" value="Genomic_DNA"/>
</dbReference>
<evidence type="ECO:0000259" key="4">
    <source>
        <dbReference type="Pfam" id="PF06165"/>
    </source>
</evidence>
<dbReference type="Proteomes" id="UP000188181">
    <property type="component" value="Chromosome"/>
</dbReference>
<dbReference type="InterPro" id="IPR008928">
    <property type="entry name" value="6-hairpin_glycosidase_sf"/>
</dbReference>
<feature type="domain" description="Glycosyl hydrolase 94 catalytic" evidence="6">
    <location>
        <begin position="2427"/>
        <end position="2851"/>
    </location>
</feature>
<feature type="domain" description="Glycoamylase-like" evidence="5">
    <location>
        <begin position="1390"/>
        <end position="1601"/>
    </location>
</feature>
<dbReference type="InterPro" id="IPR037018">
    <property type="entry name" value="GH65_N"/>
</dbReference>
<keyword evidence="3" id="KW-1133">Transmembrane helix</keyword>
<evidence type="ECO:0000256" key="3">
    <source>
        <dbReference type="SAM" id="Phobius"/>
    </source>
</evidence>
<dbReference type="Pfam" id="PF10091">
    <property type="entry name" value="Glycoamylase"/>
    <property type="match status" value="1"/>
</dbReference>
<evidence type="ECO:0000256" key="1">
    <source>
        <dbReference type="ARBA" id="ARBA00022676"/>
    </source>
</evidence>
<dbReference type="OrthoDB" id="9769991at2"/>
<feature type="domain" description="Glycosyl hydrolase 94 supersandwich" evidence="4">
    <location>
        <begin position="1640"/>
        <end position="1920"/>
    </location>
</feature>
<dbReference type="Pfam" id="PF06165">
    <property type="entry name" value="GH94_b-supersand"/>
    <property type="match status" value="2"/>
</dbReference>
<dbReference type="SMART" id="SM01068">
    <property type="entry name" value="CBM_X"/>
    <property type="match status" value="2"/>
</dbReference>
<keyword evidence="1" id="KW-0328">Glycosyltransferase</keyword>
<name>A0A1Q2MIP8_9BACT</name>
<dbReference type="InterPro" id="IPR037820">
    <property type="entry name" value="GH94N_NdvB"/>
</dbReference>
<reference evidence="8" key="1">
    <citation type="submission" date="2017-02" db="EMBL/GenBank/DDBJ databases">
        <title>Comparative genomics and description of representatives of a novel lineage of planctomycetes thriving in anoxic sediments.</title>
        <authorList>
            <person name="Spring S."/>
            <person name="Bunk B."/>
            <person name="Sproer C."/>
        </authorList>
    </citation>
    <scope>NUCLEOTIDE SEQUENCE [LARGE SCALE GENOMIC DNA]</scope>
    <source>
        <strain evidence="8">SM-Chi-D1</strain>
    </source>
</reference>
<dbReference type="InterPro" id="IPR052047">
    <property type="entry name" value="GH94_Enzymes"/>
</dbReference>
<dbReference type="CDD" id="cd11756">
    <property type="entry name" value="GH94N_ChvB_NdvB_1_like"/>
    <property type="match status" value="1"/>
</dbReference>
<dbReference type="InterPro" id="IPR010383">
    <property type="entry name" value="Glyco_hydrolase_94_b-supersand"/>
</dbReference>
<dbReference type="Gene3D" id="2.70.98.40">
    <property type="entry name" value="Glycoside hydrolase, family 65, N-terminal domain"/>
    <property type="match status" value="2"/>
</dbReference>
<dbReference type="RefSeq" id="WP_146684730.1">
    <property type="nucleotide sequence ID" value="NZ_CP019646.1"/>
</dbReference>
<evidence type="ECO:0000259" key="6">
    <source>
        <dbReference type="Pfam" id="PF17167"/>
    </source>
</evidence>
<keyword evidence="8" id="KW-1185">Reference proteome</keyword>
<evidence type="ECO:0000259" key="5">
    <source>
        <dbReference type="Pfam" id="PF10091"/>
    </source>
</evidence>
<evidence type="ECO:0000256" key="2">
    <source>
        <dbReference type="ARBA" id="ARBA00022679"/>
    </source>
</evidence>
<keyword evidence="3" id="KW-0472">Membrane</keyword>
<dbReference type="Pfam" id="PF17167">
    <property type="entry name" value="Glyco_hydro_94"/>
    <property type="match status" value="1"/>
</dbReference>
<feature type="transmembrane region" description="Helical" evidence="3">
    <location>
        <begin position="421"/>
        <end position="441"/>
    </location>
</feature>
<feature type="transmembrane region" description="Helical" evidence="3">
    <location>
        <begin position="830"/>
        <end position="847"/>
    </location>
</feature>
<dbReference type="SUPFAM" id="SSF48208">
    <property type="entry name" value="Six-hairpin glycosidases"/>
    <property type="match status" value="1"/>
</dbReference>
<dbReference type="SUPFAM" id="SSF74650">
    <property type="entry name" value="Galactose mutarotase-like"/>
    <property type="match status" value="2"/>
</dbReference>
<sequence>MITKSNMSNFSFRWKNWKDGRAASGWDPNELPLRAELFTSEQLTLHAKTIAETHDVAVSRGPNNLLARLDQNEETLRDFNLSSLELTPEKHITPAAEWLLDNFYLIEEQIQMARRHLPRGYNRGLPRLTKGHSEGLPRVYDIVLEFISHVDAQIDAETLESFIAAYQEIAPLKLGELWAIPIMLRLGLIENLKRITNRLMIARKDSELANMWVDRLQNMEQKNPSHFVVVVADMAKTDIPLSSSFVAEFCKRLSRHSPTMLLARNWLEQRLGEQGLSIEQLIHLDTQNQAADQVSVSHSIASFRALISMDWKQFVEDLSKTEQILRTDPANIYHKMDFSTRDRYRHSVEFFANHTRFSEIEVSRAAVKLAAHNAERKGPDDRTAHVGYYLIDKGQALLGHKLKLRWPLRTLVQRTIKRFPLTYYAGGIGLLTLLGSIWFARQAQELGVHQWELVFFTLTFVLCVSQLAVSTINWLSTIILEPATLPRLDYKSGIEADCRTMVVVPTMLTSADGIDKLLENMEIHYLANRDDNLHFALLTDLKDAPEEVMPDDQYLIQMAEDGVNTLNRKYPCKTKNRFFLFHRPRRWNPGEGVWMGYERKRGKLEDLNNLLRGGRTDGFSVIAGNIDTLPKIKYVITLDTDTQLPRDAARLLVGTMAHPLNLPRFDSEKGIVTEGYGIMQPRVGVSLPTARTSWFVRLNAVDVGIDPYTLAVSDVYQDVFNDASFIGKGIYDVDAFQRAMAGRFPENIILSHDLLESCHARCALVTDVELYEEFPSRFNVDAGRRHRWIRGDWQIARWLLPKVKGGGSQKIKNPLSGLSQWKIFDNLRRSLVPVAFMILMLGHWLIIPEVSGLGPLLVIGIIILPGLLSALADFLRKPKELPWTIHVRTVAGSFVRQLCQVILILVFLPYEALLSLDAIIRTIFRLTVTHKNLLQWQVSSELERKDSLSLRGFYVRMWIEPVIAAAMGLFLTFIQPSWLYTALPLFLLWTAAPLIAWWISRPIKTHKPELSAEQFMFLRKISRQTWSFFETFVTEKENWLPPDNFQEVPKPTIAHRTSPTNMGLALLANLAARDFGYVSMDNMIQRTRNTLNTMTRLKRYWGHFYNWYDTKTLRPLLPRYISSVDSGNLAGHLLTLASGLRLTADENVFSSVIIEGLRDSVFILVELDPDNDDLKKLDERLSQTPSSLAEIYELVQTAENMADGIKASNDIDQAHQEEFNTWIETLRQNCRMHLDEMLVLAPWLDMPSDVLCIEKPHIQNGSDHEQTDGPASDSAVSRLVQNLDRLNQGFSLRDAAGFGQNLCALIDDALGEIRQDQSKPGRCRNSLTELAASVRKTAKEAAEYMQILETLALSADQLGMMDFSFLFEPSKDLFATGFDVNELRRDTSYYDLLASEARLCSYITIAMGQVPQEHWFSLGRVMTASRGRPILVSWSGSMFEYLMPLLVMPNYEDTLLDNTCKAAVEQHIKYGRLRGVPWGISESGYNSNDVHLNYQYRAFGVPGLGLKRGLAEDLVIAPYATVMALMVAPQQACQNLQRLQAEGRCGLYGLYEAVDYTPSRLPPDETSVTIRSFMAHHQGMSFLSLLSVLRDAPMQRRFMASALLKANDLLLQERIPKTAVSVFAKDLRNEETRTLSVNAEAAMRVFKNPNPPIPEVHLLSNGRYNVVVSSAGGGYSRWNDLAVTRWKEDSTRDCWGTFVYLRDLESGEFWSTAYQPTVCEVKNYEAIFMQARAEFRQHLPGLEVHTELSVSPEDDVELRRITITNRAPSPRDIELTSYAEVVLALPEDDAAHPAFSNLFVQTEFEKDSSAVLCTRRARSEEETPPWLLHMMVGHGVDMRDICCETDRSKFVGRGRNLASPAAMTSKGPLSNTCGSVLDPIVSLRGTVTVPPHGKVTVSVISGVTATRQEAIGHIQKYQSPRMTDRAFDLAWTHSQVTLHQLSATEAEAQIYGRLASALIYTDPARRAAASILRRNRKGQSGLWTYGISGDCPIVLLFISDTSNTDIIRQLIQAHSYWRIKGLTVELVIINQDITDYRQSLKEQITSLIASGTESHTIDKPGGIFVRQLEHIPNEDMLLLQSAARIVLSDEKGTLVEQLKHRSVLDSTVPEMIPTRPAAVDSSEPLLERELIFNNGFGGFTPDGSEYVITVKPGRMTPAPWVNVIAGPAFGTVVSESGSAYTWVENSHEFRLTTWSNDPVQDTAGEALYIRDQHTGQFWSPTPLPAGGSTPYVIRHGFGYTVFEHTENGIESELWIYVAIDAPVKFSVLKLRNVSDRPRRISVNGYWEWVLGDLRENNLLHVQTEVDLKTGALLARNFYNTEFRERIAFVDVQNSTRTVTGDRKEFIGRNGNLANPASLKRDRLSNKTGAGMDPCGAVQVAFDLPVGQVKETCFRLGVGRSKSDVRELINRFRRTGSYANALDNVRDYWSRTLGAVNVDTPDPAVNVLANGWLMYQTISSRIWGRTGFYQSGGAFGFRDQLQDVMAAIHAAPELTRSHLLRAAAHQFRNGDVQHWWHPPAGRGVRTHFSDDYLWLPYATCRYVACVADTGVLDEKVHFLEGRLLNPKEEAYYDLPSRSDDAETLYSHCVRAIEYGLKFGEHGLPLIGCGDWNDGMNLVGHQGRGESVWLAFFLYDVLIQFSQLALSRHDNSFAHRCISQAAQLKENIERHGWDGQWYRRAYFDNGSPLGSHSNPECQIDSIPQSWSVISGYGETLRSEQAMKSVEKRLVKRDTKIIQLFDPPFDKSDLNPGYIKGYMPGVRENGGQYTHAAVWSTMAFAMLGKNELAWELFNMINPVNHGSTPQSIATYKVEPYVVAADVYGVAPHEGRGGWTWYTGSAGWMYRLIVETLLGLNLEVDKLRLEPRMPKTWDSFKIHYRYRQTVYHIEIARIPQGSADTDKLSVDGIEMPDMVIPLKDDRVDHHVSMKIRSSE</sequence>
<dbReference type="InterPro" id="IPR019282">
    <property type="entry name" value="Glycoamylase-like_cons_dom"/>
</dbReference>
<evidence type="ECO:0000313" key="7">
    <source>
        <dbReference type="EMBL" id="AQQ72550.1"/>
    </source>
</evidence>
<feature type="transmembrane region" description="Helical" evidence="3">
    <location>
        <begin position="853"/>
        <end position="875"/>
    </location>
</feature>
<feature type="transmembrane region" description="Helical" evidence="3">
    <location>
        <begin position="887"/>
        <end position="908"/>
    </location>
</feature>
<dbReference type="InterPro" id="IPR012341">
    <property type="entry name" value="6hp_glycosidase-like_sf"/>
</dbReference>
<keyword evidence="3" id="KW-0812">Transmembrane</keyword>
<gene>
    <name evidence="7" type="ORF">SMSP2_02940</name>
</gene>
<keyword evidence="2" id="KW-0808">Transferase</keyword>
<dbReference type="Gene3D" id="1.50.10.10">
    <property type="match status" value="1"/>
</dbReference>
<dbReference type="InterPro" id="IPR011013">
    <property type="entry name" value="Gal_mutarotase_sf_dom"/>
</dbReference>
<dbReference type="GO" id="GO:0016757">
    <property type="term" value="F:glycosyltransferase activity"/>
    <property type="evidence" value="ECO:0007669"/>
    <property type="project" value="UniProtKB-KW"/>
</dbReference>
<dbReference type="GO" id="GO:0030246">
    <property type="term" value="F:carbohydrate binding"/>
    <property type="evidence" value="ECO:0007669"/>
    <property type="project" value="InterPro"/>
</dbReference>
<feature type="domain" description="Glycosyl hydrolase 94 supersandwich" evidence="4">
    <location>
        <begin position="2145"/>
        <end position="2413"/>
    </location>
</feature>
<feature type="transmembrane region" description="Helical" evidence="3">
    <location>
        <begin position="453"/>
        <end position="475"/>
    </location>
</feature>
<evidence type="ECO:0000313" key="8">
    <source>
        <dbReference type="Proteomes" id="UP000188181"/>
    </source>
</evidence>
<dbReference type="InterPro" id="IPR033432">
    <property type="entry name" value="GH94_catalytic"/>
</dbReference>
<accession>A0A1Q2MIP8</accession>
<organism evidence="7 8">
    <name type="scientific">Limihaloglobus sulfuriphilus</name>
    <dbReference type="NCBI Taxonomy" id="1851148"/>
    <lineage>
        <taxon>Bacteria</taxon>
        <taxon>Pseudomonadati</taxon>
        <taxon>Planctomycetota</taxon>
        <taxon>Phycisphaerae</taxon>
        <taxon>Sedimentisphaerales</taxon>
        <taxon>Sedimentisphaeraceae</taxon>
        <taxon>Limihaloglobus</taxon>
    </lineage>
</organism>
<proteinExistence type="predicted"/>
<dbReference type="STRING" id="1851148.SMSP2_02940"/>
<dbReference type="PANTHER" id="PTHR37469">
    <property type="entry name" value="CELLOBIONIC ACID PHOSPHORYLASE-RELATED"/>
    <property type="match status" value="1"/>
</dbReference>